<gene>
    <name evidence="1" type="ORF">P154DRAFT_521027</name>
</gene>
<sequence>MPTRLLVSCLLPENSLISFSHKWCAYARPPSVEILWRQRRAATTRKMFQTSRPKSPTIKLLMVVKLHEVRTR</sequence>
<dbReference type="EMBL" id="ML977577">
    <property type="protein sequence ID" value="KAF2002562.1"/>
    <property type="molecule type" value="Genomic_DNA"/>
</dbReference>
<protein>
    <submittedName>
        <fullName evidence="1">Uncharacterized protein</fullName>
    </submittedName>
</protein>
<reference evidence="1" key="1">
    <citation type="journal article" date="2020" name="Stud. Mycol.">
        <title>101 Dothideomycetes genomes: a test case for predicting lifestyles and emergence of pathogens.</title>
        <authorList>
            <person name="Haridas S."/>
            <person name="Albert R."/>
            <person name="Binder M."/>
            <person name="Bloem J."/>
            <person name="Labutti K."/>
            <person name="Salamov A."/>
            <person name="Andreopoulos B."/>
            <person name="Baker S."/>
            <person name="Barry K."/>
            <person name="Bills G."/>
            <person name="Bluhm B."/>
            <person name="Cannon C."/>
            <person name="Castanera R."/>
            <person name="Culley D."/>
            <person name="Daum C."/>
            <person name="Ezra D."/>
            <person name="Gonzalez J."/>
            <person name="Henrissat B."/>
            <person name="Kuo A."/>
            <person name="Liang C."/>
            <person name="Lipzen A."/>
            <person name="Lutzoni F."/>
            <person name="Magnuson J."/>
            <person name="Mondo S."/>
            <person name="Nolan M."/>
            <person name="Ohm R."/>
            <person name="Pangilinan J."/>
            <person name="Park H.-J."/>
            <person name="Ramirez L."/>
            <person name="Alfaro M."/>
            <person name="Sun H."/>
            <person name="Tritt A."/>
            <person name="Yoshinaga Y."/>
            <person name="Zwiers L.-H."/>
            <person name="Turgeon B."/>
            <person name="Goodwin S."/>
            <person name="Spatafora J."/>
            <person name="Crous P."/>
            <person name="Grigoriev I."/>
        </authorList>
    </citation>
    <scope>NUCLEOTIDE SEQUENCE</scope>
    <source>
        <strain evidence="1">CBS 123094</strain>
    </source>
</reference>
<name>A0A6A5WLH1_9PLEO</name>
<organism evidence="1 2">
    <name type="scientific">Amniculicola lignicola CBS 123094</name>
    <dbReference type="NCBI Taxonomy" id="1392246"/>
    <lineage>
        <taxon>Eukaryota</taxon>
        <taxon>Fungi</taxon>
        <taxon>Dikarya</taxon>
        <taxon>Ascomycota</taxon>
        <taxon>Pezizomycotina</taxon>
        <taxon>Dothideomycetes</taxon>
        <taxon>Pleosporomycetidae</taxon>
        <taxon>Pleosporales</taxon>
        <taxon>Amniculicolaceae</taxon>
        <taxon>Amniculicola</taxon>
    </lineage>
</organism>
<accession>A0A6A5WLH1</accession>
<proteinExistence type="predicted"/>
<evidence type="ECO:0000313" key="2">
    <source>
        <dbReference type="Proteomes" id="UP000799779"/>
    </source>
</evidence>
<dbReference type="AlphaFoldDB" id="A0A6A5WLH1"/>
<dbReference type="Proteomes" id="UP000799779">
    <property type="component" value="Unassembled WGS sequence"/>
</dbReference>
<keyword evidence="2" id="KW-1185">Reference proteome</keyword>
<evidence type="ECO:0000313" key="1">
    <source>
        <dbReference type="EMBL" id="KAF2002562.1"/>
    </source>
</evidence>